<keyword evidence="4" id="KW-1185">Reference proteome</keyword>
<protein>
    <submittedName>
        <fullName evidence="3">Uncharacterized protein</fullName>
    </submittedName>
</protein>
<dbReference type="EMBL" id="JAQQWI010000006">
    <property type="protein sequence ID" value="KAK8033471.1"/>
    <property type="molecule type" value="Genomic_DNA"/>
</dbReference>
<reference evidence="3 4" key="1">
    <citation type="submission" date="2023-01" db="EMBL/GenBank/DDBJ databases">
        <title>Analysis of 21 Apiospora genomes using comparative genomics revels a genus with tremendous synthesis potential of carbohydrate active enzymes and secondary metabolites.</title>
        <authorList>
            <person name="Sorensen T."/>
        </authorList>
    </citation>
    <scope>NUCLEOTIDE SEQUENCE [LARGE SCALE GENOMIC DNA]</scope>
    <source>
        <strain evidence="3 4">CBS 20057</strain>
    </source>
</reference>
<comment type="caution">
    <text evidence="3">The sequence shown here is derived from an EMBL/GenBank/DDBJ whole genome shotgun (WGS) entry which is preliminary data.</text>
</comment>
<evidence type="ECO:0000256" key="2">
    <source>
        <dbReference type="SAM" id="Phobius"/>
    </source>
</evidence>
<keyword evidence="2" id="KW-1133">Transmembrane helix</keyword>
<evidence type="ECO:0000313" key="3">
    <source>
        <dbReference type="EMBL" id="KAK8033471.1"/>
    </source>
</evidence>
<dbReference type="Proteomes" id="UP001396898">
    <property type="component" value="Unassembled WGS sequence"/>
</dbReference>
<sequence length="197" mass="22597">MEKDNTSDGSPAPQATKCQPEPNDPVPSNSTTRITQDVIVFMGFIACSLAICHHHLQYEPTASRIALLTVLRCLNWFMGLYVVRRHEPIHEHYNLPNQRYDCSVASLLAIGAFVLYHEGQVGWAFLVSQATLCYWIGYWLEWWTGIVALLFSVFDCPAGLGRRHVSRDDLLDDDDKRNIRHTVIGRFVKYLEEIFKK</sequence>
<evidence type="ECO:0000256" key="1">
    <source>
        <dbReference type="SAM" id="MobiDB-lite"/>
    </source>
</evidence>
<gene>
    <name evidence="3" type="ORF">PG991_002869</name>
</gene>
<proteinExistence type="predicted"/>
<feature type="transmembrane region" description="Helical" evidence="2">
    <location>
        <begin position="38"/>
        <end position="56"/>
    </location>
</feature>
<feature type="region of interest" description="Disordered" evidence="1">
    <location>
        <begin position="1"/>
        <end position="29"/>
    </location>
</feature>
<keyword evidence="2" id="KW-0812">Transmembrane</keyword>
<evidence type="ECO:0000313" key="4">
    <source>
        <dbReference type="Proteomes" id="UP001396898"/>
    </source>
</evidence>
<name>A0ABR1SHW3_9PEZI</name>
<accession>A0ABR1SHW3</accession>
<feature type="transmembrane region" description="Helical" evidence="2">
    <location>
        <begin position="132"/>
        <end position="154"/>
    </location>
</feature>
<feature type="transmembrane region" description="Helical" evidence="2">
    <location>
        <begin position="104"/>
        <end position="126"/>
    </location>
</feature>
<keyword evidence="2" id="KW-0472">Membrane</keyword>
<feature type="transmembrane region" description="Helical" evidence="2">
    <location>
        <begin position="62"/>
        <end position="83"/>
    </location>
</feature>
<organism evidence="3 4">
    <name type="scientific">Apiospora marii</name>
    <dbReference type="NCBI Taxonomy" id="335849"/>
    <lineage>
        <taxon>Eukaryota</taxon>
        <taxon>Fungi</taxon>
        <taxon>Dikarya</taxon>
        <taxon>Ascomycota</taxon>
        <taxon>Pezizomycotina</taxon>
        <taxon>Sordariomycetes</taxon>
        <taxon>Xylariomycetidae</taxon>
        <taxon>Amphisphaeriales</taxon>
        <taxon>Apiosporaceae</taxon>
        <taxon>Apiospora</taxon>
    </lineage>
</organism>